<protein>
    <recommendedName>
        <fullName evidence="3">Tetratricopeptide repeat protein</fullName>
    </recommendedName>
</protein>
<accession>A0A9Q7AGE5</accession>
<gene>
    <name evidence="1" type="ORF">KAR29_07050</name>
</gene>
<dbReference type="KEGG" id="aram:KAR29_07050"/>
<proteinExistence type="predicted"/>
<name>A0A9Q7AGE5_9BACT</name>
<keyword evidence="2" id="KW-1185">Reference proteome</keyword>
<dbReference type="EMBL" id="CP072943">
    <property type="protein sequence ID" value="QTX33599.1"/>
    <property type="molecule type" value="Genomic_DNA"/>
</dbReference>
<dbReference type="Proteomes" id="UP000671879">
    <property type="component" value="Chromosome"/>
</dbReference>
<dbReference type="SUPFAM" id="SSF63825">
    <property type="entry name" value="YWTD domain"/>
    <property type="match status" value="1"/>
</dbReference>
<dbReference type="AlphaFoldDB" id="A0A9Q7AGE5"/>
<dbReference type="RefSeq" id="WP_274374882.1">
    <property type="nucleotide sequence ID" value="NZ_CP072943.1"/>
</dbReference>
<evidence type="ECO:0008006" key="3">
    <source>
        <dbReference type="Google" id="ProtNLM"/>
    </source>
</evidence>
<dbReference type="Gene3D" id="1.25.40.10">
    <property type="entry name" value="Tetratricopeptide repeat domain"/>
    <property type="match status" value="1"/>
</dbReference>
<dbReference type="SUPFAM" id="SSF48452">
    <property type="entry name" value="TPR-like"/>
    <property type="match status" value="1"/>
</dbReference>
<evidence type="ECO:0000313" key="1">
    <source>
        <dbReference type="EMBL" id="QTX33599.1"/>
    </source>
</evidence>
<organism evidence="1 2">
    <name type="scientific">Aminithiophilus ramosus</name>
    <dbReference type="NCBI Taxonomy" id="3029084"/>
    <lineage>
        <taxon>Bacteria</taxon>
        <taxon>Thermotogati</taxon>
        <taxon>Synergistota</taxon>
        <taxon>Synergistia</taxon>
        <taxon>Synergistales</taxon>
        <taxon>Aminithiophilaceae</taxon>
        <taxon>Aminithiophilus</taxon>
    </lineage>
</organism>
<sequence length="598" mass="66481">MAVTLPVADRVGAARFLVEAGTAYLQGNDEQVFSLLDEALQKNTYLIDAYLLRALAYRRQGRMEKAREQLSSFLEVQAGDEVAERIQAQTMLEEEAIDRLIFGRFWPDAYLRLQTTLPLAFGLSPWRIPAMEAPHQPVLAFGHLYLSDPPKKKVYVLSPLGENTPQVRRYSLPHSPRAVLPLGNDVFLVLDDKGNLYRGDLASETLALASSGAIPLVAPSDAVPAAVDLLVLADWGERRILLYRPSSGSIEKEWFPPLSKERALFDPLALSAWGPYLAVVDRGNQCLHLLELPSLRLLTTLAVDSPLDVLLLGGPSRAAVLTSTGEVLICDLLQGKTVETLVAEPPSRELWALFGERTSFQALSFDGRKIVRWSPRFNATWPLFLVSGPLSVQNQGDLPVLHLQIEPFGPQAHLISAMAPSISAAWLDKALQPRISPLQERIKEELPLLITEESDLPSDLPSMLVERGTLSSALLLRDLAERRPSGLVLDDNLELREDEARLLLGYCLFRGIPIHLWARQVPTAVQMRLVEGTGGQLLFYEEIKGFVKQEERIINVQIPLQRNLLPEGRLSASLFALYLDAGVFFGRNWLPLWGSARE</sequence>
<evidence type="ECO:0000313" key="2">
    <source>
        <dbReference type="Proteomes" id="UP000671879"/>
    </source>
</evidence>
<reference evidence="2" key="1">
    <citation type="submission" date="2021-04" db="EMBL/GenBank/DDBJ databases">
        <title>A novel Synergistetes isolate from a pyrite-forming mixed culture.</title>
        <authorList>
            <person name="Bunk B."/>
            <person name="Sproer C."/>
            <person name="Spring S."/>
            <person name="Pester M."/>
        </authorList>
    </citation>
    <scope>NUCLEOTIDE SEQUENCE [LARGE SCALE GENOMIC DNA]</scope>
    <source>
        <strain evidence="2">J.5.4.2-T.3.5.2</strain>
    </source>
</reference>
<dbReference type="InterPro" id="IPR011990">
    <property type="entry name" value="TPR-like_helical_dom_sf"/>
</dbReference>